<accession>A0ABD1C4E1</accession>
<comment type="caution">
    <text evidence="1">The sequence shown here is derived from an EMBL/GenBank/DDBJ whole genome shotgun (WGS) entry which is preliminary data.</text>
</comment>
<organism evidence="1 2">
    <name type="scientific">Cardamine amara subsp. amara</name>
    <dbReference type="NCBI Taxonomy" id="228776"/>
    <lineage>
        <taxon>Eukaryota</taxon>
        <taxon>Viridiplantae</taxon>
        <taxon>Streptophyta</taxon>
        <taxon>Embryophyta</taxon>
        <taxon>Tracheophyta</taxon>
        <taxon>Spermatophyta</taxon>
        <taxon>Magnoliopsida</taxon>
        <taxon>eudicotyledons</taxon>
        <taxon>Gunneridae</taxon>
        <taxon>Pentapetalae</taxon>
        <taxon>rosids</taxon>
        <taxon>malvids</taxon>
        <taxon>Brassicales</taxon>
        <taxon>Brassicaceae</taxon>
        <taxon>Cardamineae</taxon>
        <taxon>Cardamine</taxon>
    </lineage>
</organism>
<proteinExistence type="predicted"/>
<evidence type="ECO:0000313" key="1">
    <source>
        <dbReference type="EMBL" id="KAL1224169.1"/>
    </source>
</evidence>
<evidence type="ECO:0008006" key="3">
    <source>
        <dbReference type="Google" id="ProtNLM"/>
    </source>
</evidence>
<dbReference type="EMBL" id="JBANAX010000058">
    <property type="protein sequence ID" value="KAL1224169.1"/>
    <property type="molecule type" value="Genomic_DNA"/>
</dbReference>
<dbReference type="AlphaFoldDB" id="A0ABD1C4E1"/>
<dbReference type="Pfam" id="PF04578">
    <property type="entry name" value="DUF594"/>
    <property type="match status" value="1"/>
</dbReference>
<protein>
    <recommendedName>
        <fullName evidence="3">DUF4220 domain-containing protein</fullName>
    </recommendedName>
</protein>
<sequence length="257" mass="29366">MIFKSKDRLSKDLWEFIHKELRYKSSFAVDREHAKRISSARGEWTLSHPQSNGESGLVLGRTLLQYVTLVDYGQSILLWHIATDLIYHTEIGDFTEEQFRCRELSKMLSDYMMYLMMMKPALMSAVAGTGKMKFTETCSVARTFFGNRFVDVKEACNQLLSNERNTMVLYMGDESTLEDACKLAEELLRVERRSGRGGSIWGLVSRVWVEMLCYAANQCDSKQHIAQLSQGGELASFVWLFMAHLGIGKHATMHHPA</sequence>
<reference evidence="1 2" key="1">
    <citation type="submission" date="2024-04" db="EMBL/GenBank/DDBJ databases">
        <title>Genome assembly C_amara_ONT_v2.</title>
        <authorList>
            <person name="Yant L."/>
            <person name="Moore C."/>
            <person name="Slenker M."/>
        </authorList>
    </citation>
    <scope>NUCLEOTIDE SEQUENCE [LARGE SCALE GENOMIC DNA]</scope>
    <source>
        <tissue evidence="1">Leaf</tissue>
    </source>
</reference>
<evidence type="ECO:0000313" key="2">
    <source>
        <dbReference type="Proteomes" id="UP001558713"/>
    </source>
</evidence>
<dbReference type="Proteomes" id="UP001558713">
    <property type="component" value="Unassembled WGS sequence"/>
</dbReference>
<dbReference type="InterPro" id="IPR007658">
    <property type="entry name" value="DUF594"/>
</dbReference>
<name>A0ABD1C4E1_CARAN</name>
<keyword evidence="2" id="KW-1185">Reference proteome</keyword>
<dbReference type="PANTHER" id="PTHR31325">
    <property type="entry name" value="OS01G0798800 PROTEIN-RELATED"/>
    <property type="match status" value="1"/>
</dbReference>
<gene>
    <name evidence="1" type="ORF">V5N11_031307</name>
</gene>